<proteinExistence type="inferred from homology"/>
<dbReference type="Gene3D" id="3.30.50.10">
    <property type="entry name" value="Erythroid Transcription Factor GATA-1, subunit A"/>
    <property type="match status" value="1"/>
</dbReference>
<evidence type="ECO:0000256" key="7">
    <source>
        <dbReference type="SAM" id="MobiDB-lite"/>
    </source>
</evidence>
<evidence type="ECO:0000256" key="2">
    <source>
        <dbReference type="ARBA" id="ARBA00022723"/>
    </source>
</evidence>
<dbReference type="SUPFAM" id="SSF57716">
    <property type="entry name" value="Glucocorticoid receptor-like (DNA-binding domain)"/>
    <property type="match status" value="1"/>
</dbReference>
<dbReference type="CDD" id="cd00202">
    <property type="entry name" value="ZnF_GATA"/>
    <property type="match status" value="1"/>
</dbReference>
<comment type="similarity">
    <text evidence="1">Belongs to the type IV zinc-finger family. Class A subfamily.</text>
</comment>
<dbReference type="GO" id="GO:0008270">
    <property type="term" value="F:zinc ion binding"/>
    <property type="evidence" value="ECO:0007669"/>
    <property type="project" value="UniProtKB-KW"/>
</dbReference>
<sequence length="184" mass="19378">MVVVSALRGDSVAAAVEDQLFIDDGSGVDLDTFFDHAALDEAAAGGAKGGEEEEELEWLSNKDAFSAVETMLPPPAAPRMTKGAPRPEPVVEKAAVAGKRCRHCGTEQSPQWRAGPEEGGTLCNACGLRFRSGRLVPEYRPVSSPTFSPRLHSNRLPPRRRDAPPAGRGGYGLPGSPGAASSEK</sequence>
<keyword evidence="2" id="KW-0479">Metal-binding</keyword>
<dbReference type="InterPro" id="IPR051140">
    <property type="entry name" value="GATA_TF"/>
</dbReference>
<feature type="region of interest" description="Disordered" evidence="7">
    <location>
        <begin position="138"/>
        <end position="184"/>
    </location>
</feature>
<accession>A0ABC8WXC0</accession>
<evidence type="ECO:0000259" key="8">
    <source>
        <dbReference type="PROSITE" id="PS50114"/>
    </source>
</evidence>
<feature type="domain" description="GATA-type" evidence="8">
    <location>
        <begin position="95"/>
        <end position="131"/>
    </location>
</feature>
<protein>
    <recommendedName>
        <fullName evidence="8">GATA-type domain-containing protein</fullName>
    </recommendedName>
</protein>
<dbReference type="Pfam" id="PF00320">
    <property type="entry name" value="GATA"/>
    <property type="match status" value="1"/>
</dbReference>
<evidence type="ECO:0000256" key="4">
    <source>
        <dbReference type="ARBA" id="ARBA00022833"/>
    </source>
</evidence>
<dbReference type="AlphaFoldDB" id="A0ABC8WXC0"/>
<gene>
    <name evidence="9" type="ORF">URODEC1_LOCUS18332</name>
</gene>
<evidence type="ECO:0000256" key="3">
    <source>
        <dbReference type="ARBA" id="ARBA00022771"/>
    </source>
</evidence>
<reference evidence="9" key="1">
    <citation type="submission" date="2024-10" db="EMBL/GenBank/DDBJ databases">
        <authorList>
            <person name="Ryan C."/>
        </authorList>
    </citation>
    <scope>NUCLEOTIDE SEQUENCE [LARGE SCALE GENOMIC DNA]</scope>
</reference>
<evidence type="ECO:0000256" key="6">
    <source>
        <dbReference type="PROSITE-ProRule" id="PRU00094"/>
    </source>
</evidence>
<keyword evidence="10" id="KW-1185">Reference proteome</keyword>
<dbReference type="PANTHER" id="PTHR45658:SF146">
    <property type="entry name" value="GATA-TYPE DOMAIN-CONTAINING PROTEIN"/>
    <property type="match status" value="1"/>
</dbReference>
<organism evidence="9 10">
    <name type="scientific">Urochloa decumbens</name>
    <dbReference type="NCBI Taxonomy" id="240449"/>
    <lineage>
        <taxon>Eukaryota</taxon>
        <taxon>Viridiplantae</taxon>
        <taxon>Streptophyta</taxon>
        <taxon>Embryophyta</taxon>
        <taxon>Tracheophyta</taxon>
        <taxon>Spermatophyta</taxon>
        <taxon>Magnoliopsida</taxon>
        <taxon>Liliopsida</taxon>
        <taxon>Poales</taxon>
        <taxon>Poaceae</taxon>
        <taxon>PACMAD clade</taxon>
        <taxon>Panicoideae</taxon>
        <taxon>Panicodae</taxon>
        <taxon>Paniceae</taxon>
        <taxon>Melinidinae</taxon>
        <taxon>Urochloa</taxon>
    </lineage>
</organism>
<dbReference type="PANTHER" id="PTHR45658">
    <property type="entry name" value="GATA TRANSCRIPTION FACTOR"/>
    <property type="match status" value="1"/>
</dbReference>
<dbReference type="InterPro" id="IPR000679">
    <property type="entry name" value="Znf_GATA"/>
</dbReference>
<evidence type="ECO:0000313" key="9">
    <source>
        <dbReference type="EMBL" id="CAL4917038.1"/>
    </source>
</evidence>
<evidence type="ECO:0000256" key="1">
    <source>
        <dbReference type="ARBA" id="ARBA00005694"/>
    </source>
</evidence>
<keyword evidence="4" id="KW-0862">Zinc</keyword>
<keyword evidence="5" id="KW-0010">Activator</keyword>
<dbReference type="EMBL" id="OZ075123">
    <property type="protein sequence ID" value="CAL4917038.1"/>
    <property type="molecule type" value="Genomic_DNA"/>
</dbReference>
<dbReference type="PROSITE" id="PS50114">
    <property type="entry name" value="GATA_ZN_FINGER_2"/>
    <property type="match status" value="1"/>
</dbReference>
<dbReference type="SMART" id="SM00401">
    <property type="entry name" value="ZnF_GATA"/>
    <property type="match status" value="1"/>
</dbReference>
<name>A0ABC8WXC0_9POAL</name>
<evidence type="ECO:0000313" key="10">
    <source>
        <dbReference type="Proteomes" id="UP001497457"/>
    </source>
</evidence>
<dbReference type="PROSITE" id="PS00344">
    <property type="entry name" value="GATA_ZN_FINGER_1"/>
    <property type="match status" value="1"/>
</dbReference>
<dbReference type="InterPro" id="IPR013088">
    <property type="entry name" value="Znf_NHR/GATA"/>
</dbReference>
<keyword evidence="3 6" id="KW-0863">Zinc-finger</keyword>
<evidence type="ECO:0000256" key="5">
    <source>
        <dbReference type="ARBA" id="ARBA00023159"/>
    </source>
</evidence>
<dbReference type="Proteomes" id="UP001497457">
    <property type="component" value="Chromosome 13rd"/>
</dbReference>